<comment type="caution">
    <text evidence="1">The sequence shown here is derived from an EMBL/GenBank/DDBJ whole genome shotgun (WGS) entry which is preliminary data.</text>
</comment>
<dbReference type="RefSeq" id="WP_141406498.1">
    <property type="nucleotide sequence ID" value="NZ_CP066060.1"/>
</dbReference>
<dbReference type="Proteomes" id="UP000317942">
    <property type="component" value="Unassembled WGS sequence"/>
</dbReference>
<accession>A0A508BG67</accession>
<organism evidence="1 2">
    <name type="scientific">Actinomyces oris</name>
    <dbReference type="NCBI Taxonomy" id="544580"/>
    <lineage>
        <taxon>Bacteria</taxon>
        <taxon>Bacillati</taxon>
        <taxon>Actinomycetota</taxon>
        <taxon>Actinomycetes</taxon>
        <taxon>Actinomycetales</taxon>
        <taxon>Actinomycetaceae</taxon>
        <taxon>Actinomyces</taxon>
    </lineage>
</organism>
<sequence>MRITIRVELDHQDGIEATLTAPAQSVDASSRSDVVATKDCEVAQAFSLLSFLDDALQGRVRGGDSLGQWLRDNGIRVDFGPLKPAAPTSQVQEVAS</sequence>
<protein>
    <submittedName>
        <fullName evidence="1">Uncharacterized protein</fullName>
    </submittedName>
</protein>
<name>A0A508BG67_9ACTO</name>
<evidence type="ECO:0000313" key="1">
    <source>
        <dbReference type="EMBL" id="TQD61750.1"/>
    </source>
</evidence>
<evidence type="ECO:0000313" key="2">
    <source>
        <dbReference type="Proteomes" id="UP000317942"/>
    </source>
</evidence>
<gene>
    <name evidence="1" type="ORF">FK267_04930</name>
</gene>
<reference evidence="1 2" key="1">
    <citation type="submission" date="2019-06" db="EMBL/GenBank/DDBJ databases">
        <title>Draft genome sequence of Actinomyces oris CCUG 34288T.</title>
        <authorList>
            <person name="Salva-Serra F."/>
            <person name="Cardew S."/>
            <person name="Moore E."/>
        </authorList>
    </citation>
    <scope>NUCLEOTIDE SEQUENCE [LARGE SCALE GENOMIC DNA]</scope>
    <source>
        <strain evidence="1 2">CCUG 34288</strain>
    </source>
</reference>
<dbReference type="EMBL" id="VICC01000004">
    <property type="protein sequence ID" value="TQD61750.1"/>
    <property type="molecule type" value="Genomic_DNA"/>
</dbReference>
<dbReference type="AlphaFoldDB" id="A0A508BG67"/>
<dbReference type="GeneID" id="64211714"/>
<proteinExistence type="predicted"/>